<evidence type="ECO:0000313" key="5">
    <source>
        <dbReference type="Proteomes" id="UP000824132"/>
    </source>
</evidence>
<feature type="domain" description="ABC transporter" evidence="3">
    <location>
        <begin position="7"/>
        <end position="220"/>
    </location>
</feature>
<protein>
    <submittedName>
        <fullName evidence="4">ATP-binding cassette domain-containing protein</fullName>
    </submittedName>
</protein>
<dbReference type="Gene3D" id="3.40.50.300">
    <property type="entry name" value="P-loop containing nucleotide triphosphate hydrolases"/>
    <property type="match status" value="1"/>
</dbReference>
<gene>
    <name evidence="4" type="ORF">H9727_00950</name>
</gene>
<dbReference type="InterPro" id="IPR003439">
    <property type="entry name" value="ABC_transporter-like_ATP-bd"/>
</dbReference>
<dbReference type="PROSITE" id="PS50893">
    <property type="entry name" value="ABC_TRANSPORTER_2"/>
    <property type="match status" value="1"/>
</dbReference>
<dbReference type="SUPFAM" id="SSF52540">
    <property type="entry name" value="P-loop containing nucleoside triphosphate hydrolases"/>
    <property type="match status" value="1"/>
</dbReference>
<dbReference type="Pfam" id="PF00005">
    <property type="entry name" value="ABC_tran"/>
    <property type="match status" value="1"/>
</dbReference>
<keyword evidence="2 4" id="KW-0067">ATP-binding</keyword>
<organism evidence="4 5">
    <name type="scientific">Candidatus Borkfalkia avistercoris</name>
    <dbReference type="NCBI Taxonomy" id="2838504"/>
    <lineage>
        <taxon>Bacteria</taxon>
        <taxon>Bacillati</taxon>
        <taxon>Bacillota</taxon>
        <taxon>Clostridia</taxon>
        <taxon>Christensenellales</taxon>
        <taxon>Christensenellaceae</taxon>
        <taxon>Candidatus Borkfalkia</taxon>
    </lineage>
</organism>
<evidence type="ECO:0000259" key="3">
    <source>
        <dbReference type="PROSITE" id="PS50893"/>
    </source>
</evidence>
<dbReference type="PANTHER" id="PTHR43158:SF1">
    <property type="entry name" value="ABC TRANSPORTER, ATP-BINDING PROTEIN"/>
    <property type="match status" value="1"/>
</dbReference>
<proteinExistence type="predicted"/>
<evidence type="ECO:0000256" key="2">
    <source>
        <dbReference type="ARBA" id="ARBA00022840"/>
    </source>
</evidence>
<dbReference type="InterPro" id="IPR027417">
    <property type="entry name" value="P-loop_NTPase"/>
</dbReference>
<comment type="caution">
    <text evidence="4">The sequence shown here is derived from an EMBL/GenBank/DDBJ whole genome shotgun (WGS) entry which is preliminary data.</text>
</comment>
<evidence type="ECO:0000313" key="4">
    <source>
        <dbReference type="EMBL" id="HIZ02835.1"/>
    </source>
</evidence>
<dbReference type="GO" id="GO:0005524">
    <property type="term" value="F:ATP binding"/>
    <property type="evidence" value="ECO:0007669"/>
    <property type="project" value="UniProtKB-KW"/>
</dbReference>
<evidence type="ECO:0000256" key="1">
    <source>
        <dbReference type="ARBA" id="ARBA00022741"/>
    </source>
</evidence>
<reference evidence="4" key="2">
    <citation type="submission" date="2021-04" db="EMBL/GenBank/DDBJ databases">
        <authorList>
            <person name="Gilroy R."/>
        </authorList>
    </citation>
    <scope>NUCLEOTIDE SEQUENCE</scope>
    <source>
        <strain evidence="4">CHK187-5294</strain>
    </source>
</reference>
<dbReference type="AlphaFoldDB" id="A0A9D2AA26"/>
<dbReference type="PANTHER" id="PTHR43158">
    <property type="entry name" value="SKFA PEPTIDE EXPORT ATP-BINDING PROTEIN SKFE"/>
    <property type="match status" value="1"/>
</dbReference>
<dbReference type="Proteomes" id="UP000824132">
    <property type="component" value="Unassembled WGS sequence"/>
</dbReference>
<sequence>MSEMREFYFKDIAKSYGRKPVLRGAAGHFPRGAFVGVLGLNGAGKTTLFNILGNADREFAGEVSLRGGDVAYMRTESAFPAYMRVSELLAFYARFYPFDAEGAKERLAKAGVPVKSRLSALSSGKRRVAEFILNFSTRSPVLLLDEPLTNLDLNARDLVINALIDCSLDSRVVAVATHEISEFENLFTHVTVLKDGVLSKLEYAENIREKGMSVSEYYREMVL</sequence>
<reference evidence="4" key="1">
    <citation type="journal article" date="2021" name="PeerJ">
        <title>Extensive microbial diversity within the chicken gut microbiome revealed by metagenomics and culture.</title>
        <authorList>
            <person name="Gilroy R."/>
            <person name="Ravi A."/>
            <person name="Getino M."/>
            <person name="Pursley I."/>
            <person name="Horton D.L."/>
            <person name="Alikhan N.F."/>
            <person name="Baker D."/>
            <person name="Gharbi K."/>
            <person name="Hall N."/>
            <person name="Watson M."/>
            <person name="Adriaenssens E.M."/>
            <person name="Foster-Nyarko E."/>
            <person name="Jarju S."/>
            <person name="Secka A."/>
            <person name="Antonio M."/>
            <person name="Oren A."/>
            <person name="Chaudhuri R.R."/>
            <person name="La Ragione R."/>
            <person name="Hildebrand F."/>
            <person name="Pallen M.J."/>
        </authorList>
    </citation>
    <scope>NUCLEOTIDE SEQUENCE</scope>
    <source>
        <strain evidence="4">CHK187-5294</strain>
    </source>
</reference>
<dbReference type="GO" id="GO:0016887">
    <property type="term" value="F:ATP hydrolysis activity"/>
    <property type="evidence" value="ECO:0007669"/>
    <property type="project" value="InterPro"/>
</dbReference>
<accession>A0A9D2AA26</accession>
<keyword evidence="1" id="KW-0547">Nucleotide-binding</keyword>
<dbReference type="EMBL" id="DXCL01000006">
    <property type="protein sequence ID" value="HIZ02835.1"/>
    <property type="molecule type" value="Genomic_DNA"/>
</dbReference>
<name>A0A9D2AA26_9FIRM</name>